<gene>
    <name evidence="2" type="ORF">Rcae01_04534</name>
</gene>
<name>A0ABP9VWV7_9BACT</name>
<organism evidence="2 3">
    <name type="scientific">Novipirellula caenicola</name>
    <dbReference type="NCBI Taxonomy" id="1536901"/>
    <lineage>
        <taxon>Bacteria</taxon>
        <taxon>Pseudomonadati</taxon>
        <taxon>Planctomycetota</taxon>
        <taxon>Planctomycetia</taxon>
        <taxon>Pirellulales</taxon>
        <taxon>Pirellulaceae</taxon>
        <taxon>Novipirellula</taxon>
    </lineage>
</organism>
<reference evidence="2 3" key="1">
    <citation type="submission" date="2024-02" db="EMBL/GenBank/DDBJ databases">
        <title>Rhodopirellula caenicola NBRC 110016.</title>
        <authorList>
            <person name="Ichikawa N."/>
            <person name="Katano-Makiyama Y."/>
            <person name="Hidaka K."/>
        </authorList>
    </citation>
    <scope>NUCLEOTIDE SEQUENCE [LARGE SCALE GENOMIC DNA]</scope>
    <source>
        <strain evidence="2 3">NBRC 110016</strain>
    </source>
</reference>
<evidence type="ECO:0000256" key="1">
    <source>
        <dbReference type="SAM" id="MobiDB-lite"/>
    </source>
</evidence>
<proteinExistence type="predicted"/>
<keyword evidence="3" id="KW-1185">Reference proteome</keyword>
<feature type="compositionally biased region" description="Polar residues" evidence="1">
    <location>
        <begin position="1"/>
        <end position="10"/>
    </location>
</feature>
<sequence length="82" mass="8906">MNNTTSSQEPRSPERKFGKQTFGNDFDISKCFPNDTNPPLAFGSFRKSFTAMRVARPSAVKVVNEATSPCSGVVDEATSPCD</sequence>
<comment type="caution">
    <text evidence="2">The sequence shown here is derived from an EMBL/GenBank/DDBJ whole genome shotgun (WGS) entry which is preliminary data.</text>
</comment>
<dbReference type="EMBL" id="BAABRO010000012">
    <property type="protein sequence ID" value="GAA5509065.1"/>
    <property type="molecule type" value="Genomic_DNA"/>
</dbReference>
<protein>
    <submittedName>
        <fullName evidence="2">Uncharacterized protein</fullName>
    </submittedName>
</protein>
<feature type="region of interest" description="Disordered" evidence="1">
    <location>
        <begin position="1"/>
        <end position="23"/>
    </location>
</feature>
<accession>A0ABP9VWV7</accession>
<dbReference type="Proteomes" id="UP001416858">
    <property type="component" value="Unassembled WGS sequence"/>
</dbReference>
<evidence type="ECO:0000313" key="3">
    <source>
        <dbReference type="Proteomes" id="UP001416858"/>
    </source>
</evidence>
<evidence type="ECO:0000313" key="2">
    <source>
        <dbReference type="EMBL" id="GAA5509065.1"/>
    </source>
</evidence>